<dbReference type="Proteomes" id="UP000004508">
    <property type="component" value="Unassembled WGS sequence"/>
</dbReference>
<dbReference type="InterPro" id="IPR018357">
    <property type="entry name" value="Hexapep_transf_CS"/>
</dbReference>
<evidence type="ECO:0000256" key="1">
    <source>
        <dbReference type="ARBA" id="ARBA00007274"/>
    </source>
</evidence>
<reference evidence="7 8" key="1">
    <citation type="journal article" date="2011" name="Stand. Genomic Sci.">
        <title>Non-contiguous finished genome sequence and contextual data of the filamentous soil bacterium Ktedonobacter racemifer type strain (SOSP1-21).</title>
        <authorList>
            <person name="Chang Y.J."/>
            <person name="Land M."/>
            <person name="Hauser L."/>
            <person name="Chertkov O."/>
            <person name="Del Rio T.G."/>
            <person name="Nolan M."/>
            <person name="Copeland A."/>
            <person name="Tice H."/>
            <person name="Cheng J.F."/>
            <person name="Lucas S."/>
            <person name="Han C."/>
            <person name="Goodwin L."/>
            <person name="Pitluck S."/>
            <person name="Ivanova N."/>
            <person name="Ovchinikova G."/>
            <person name="Pati A."/>
            <person name="Chen A."/>
            <person name="Palaniappan K."/>
            <person name="Mavromatis K."/>
            <person name="Liolios K."/>
            <person name="Brettin T."/>
            <person name="Fiebig A."/>
            <person name="Rohde M."/>
            <person name="Abt B."/>
            <person name="Goker M."/>
            <person name="Detter J.C."/>
            <person name="Woyke T."/>
            <person name="Bristow J."/>
            <person name="Eisen J.A."/>
            <person name="Markowitz V."/>
            <person name="Hugenholtz P."/>
            <person name="Kyrpides N.C."/>
            <person name="Klenk H.P."/>
            <person name="Lapidus A."/>
        </authorList>
    </citation>
    <scope>NUCLEOTIDE SEQUENCE [LARGE SCALE GENOMIC DNA]</scope>
    <source>
        <strain evidence="8">DSM 44963</strain>
    </source>
</reference>
<keyword evidence="8" id="KW-1185">Reference proteome</keyword>
<dbReference type="InterPro" id="IPR024688">
    <property type="entry name" value="Mac_dom"/>
</dbReference>
<proteinExistence type="inferred from homology"/>
<dbReference type="Gene3D" id="2.160.10.10">
    <property type="entry name" value="Hexapeptide repeat proteins"/>
    <property type="match status" value="1"/>
</dbReference>
<organism evidence="7 8">
    <name type="scientific">Ktedonobacter racemifer DSM 44963</name>
    <dbReference type="NCBI Taxonomy" id="485913"/>
    <lineage>
        <taxon>Bacteria</taxon>
        <taxon>Bacillati</taxon>
        <taxon>Chloroflexota</taxon>
        <taxon>Ktedonobacteria</taxon>
        <taxon>Ktedonobacterales</taxon>
        <taxon>Ktedonobacteraceae</taxon>
        <taxon>Ktedonobacter</taxon>
    </lineage>
</organism>
<dbReference type="FunFam" id="2.160.10.10:FF:000008">
    <property type="entry name" value="Maltose O-acetyltransferase"/>
    <property type="match status" value="1"/>
</dbReference>
<evidence type="ECO:0000256" key="3">
    <source>
        <dbReference type="ARBA" id="ARBA00022737"/>
    </source>
</evidence>
<dbReference type="SUPFAM" id="SSF51161">
    <property type="entry name" value="Trimeric LpxA-like enzymes"/>
    <property type="match status" value="1"/>
</dbReference>
<dbReference type="RefSeq" id="WP_007915957.1">
    <property type="nucleotide sequence ID" value="NZ_ADVG01000003.1"/>
</dbReference>
<sequence length="203" mass="22910">MSQEENPMTQRERIASGKLFTDMSEGLPEERLRAKEQMYDFNHTRPTEIEKRHELMKEMFGAVGERCWIEPPIYFCYGINVFIGDMVYANFNLSLVDDYKIIIGNRVMFGPNVTIAVTGHPIDPTHRGYMYALPVTIGENVWVGAGAVICPGVTIGENTVIGAGSIVTKDIPANVVAAGNPCKVLREINEQDRIYYYKDRKIE</sequence>
<dbReference type="STRING" id="485913.Krac_5477"/>
<evidence type="ECO:0000256" key="2">
    <source>
        <dbReference type="ARBA" id="ARBA00022679"/>
    </source>
</evidence>
<dbReference type="SMART" id="SM01266">
    <property type="entry name" value="Mac"/>
    <property type="match status" value="1"/>
</dbReference>
<dbReference type="CDD" id="cd03357">
    <property type="entry name" value="LbH_MAT_GAT"/>
    <property type="match status" value="1"/>
</dbReference>
<dbReference type="InterPro" id="IPR011004">
    <property type="entry name" value="Trimer_LpxA-like_sf"/>
</dbReference>
<dbReference type="eggNOG" id="COG0110">
    <property type="taxonomic scope" value="Bacteria"/>
</dbReference>
<evidence type="ECO:0000256" key="5">
    <source>
        <dbReference type="RuleBase" id="RU367021"/>
    </source>
</evidence>
<dbReference type="InterPro" id="IPR039369">
    <property type="entry name" value="LacA-like"/>
</dbReference>
<dbReference type="PROSITE" id="PS00101">
    <property type="entry name" value="HEXAPEP_TRANSFERASES"/>
    <property type="match status" value="1"/>
</dbReference>
<dbReference type="Pfam" id="PF00132">
    <property type="entry name" value="Hexapep"/>
    <property type="match status" value="1"/>
</dbReference>
<accession>D6TW52</accession>
<keyword evidence="4 5" id="KW-0012">Acyltransferase</keyword>
<keyword evidence="2 5" id="KW-0808">Transferase</keyword>
<dbReference type="EMBL" id="ADVG01000003">
    <property type="protein sequence ID" value="EFH84435.1"/>
    <property type="molecule type" value="Genomic_DNA"/>
</dbReference>
<dbReference type="GO" id="GO:0008870">
    <property type="term" value="F:galactoside O-acetyltransferase activity"/>
    <property type="evidence" value="ECO:0007669"/>
    <property type="project" value="TreeGrafter"/>
</dbReference>
<evidence type="ECO:0000313" key="7">
    <source>
        <dbReference type="EMBL" id="EFH84435.1"/>
    </source>
</evidence>
<dbReference type="FunCoup" id="D6TW52">
    <property type="interactions" value="159"/>
</dbReference>
<dbReference type="EC" id="2.3.1.-" evidence="5"/>
<evidence type="ECO:0000313" key="8">
    <source>
        <dbReference type="Proteomes" id="UP000004508"/>
    </source>
</evidence>
<comment type="caution">
    <text evidence="7">The sequence shown here is derived from an EMBL/GenBank/DDBJ whole genome shotgun (WGS) entry which is preliminary data.</text>
</comment>
<name>D6TW52_KTERA</name>
<dbReference type="Pfam" id="PF12464">
    <property type="entry name" value="Mac"/>
    <property type="match status" value="1"/>
</dbReference>
<keyword evidence="3" id="KW-0677">Repeat</keyword>
<dbReference type="AlphaFoldDB" id="D6TW52"/>
<evidence type="ECO:0000259" key="6">
    <source>
        <dbReference type="SMART" id="SM01266"/>
    </source>
</evidence>
<dbReference type="PANTHER" id="PTHR43017:SF1">
    <property type="entry name" value="ACETYLTRANSFERASE YJL218W-RELATED"/>
    <property type="match status" value="1"/>
</dbReference>
<dbReference type="InterPro" id="IPR001451">
    <property type="entry name" value="Hexapep"/>
</dbReference>
<feature type="domain" description="Maltose/galactoside acetyltransferase" evidence="6">
    <location>
        <begin position="11"/>
        <end position="65"/>
    </location>
</feature>
<evidence type="ECO:0000256" key="4">
    <source>
        <dbReference type="ARBA" id="ARBA00023315"/>
    </source>
</evidence>
<gene>
    <name evidence="7" type="ORF">Krac_5477</name>
</gene>
<comment type="similarity">
    <text evidence="1 5">Belongs to the transferase hexapeptide repeat family.</text>
</comment>
<protein>
    <recommendedName>
        <fullName evidence="5">Acetyltransferase</fullName>
        <ecNumber evidence="5">2.3.1.-</ecNumber>
    </recommendedName>
</protein>
<dbReference type="PANTHER" id="PTHR43017">
    <property type="entry name" value="GALACTOSIDE O-ACETYLTRANSFERASE"/>
    <property type="match status" value="1"/>
</dbReference>
<dbReference type="InParanoid" id="D6TW52"/>